<organism evidence="1 2">
    <name type="scientific">Legionella pneumophila</name>
    <dbReference type="NCBI Taxonomy" id="446"/>
    <lineage>
        <taxon>Bacteria</taxon>
        <taxon>Pseudomonadati</taxon>
        <taxon>Pseudomonadota</taxon>
        <taxon>Gammaproteobacteria</taxon>
        <taxon>Legionellales</taxon>
        <taxon>Legionellaceae</taxon>
        <taxon>Legionella</taxon>
    </lineage>
</organism>
<reference evidence="1 2" key="1">
    <citation type="submission" date="2018-06" db="EMBL/GenBank/DDBJ databases">
        <authorList>
            <consortium name="Pathogen Informatics"/>
            <person name="Doyle S."/>
        </authorList>
    </citation>
    <scope>NUCLEOTIDE SEQUENCE [LARGE SCALE GENOMIC DNA]</scope>
    <source>
        <strain evidence="1 2">NCTC12000</strain>
    </source>
</reference>
<dbReference type="EMBL" id="UGOL01000001">
    <property type="protein sequence ID" value="STX79319.1"/>
    <property type="molecule type" value="Genomic_DNA"/>
</dbReference>
<dbReference type="AlphaFoldDB" id="A0A378K458"/>
<name>A0A378K458_LEGPN</name>
<evidence type="ECO:0000313" key="1">
    <source>
        <dbReference type="EMBL" id="STX79319.1"/>
    </source>
</evidence>
<gene>
    <name evidence="1" type="ORF">NCTC12000_01308</name>
</gene>
<dbReference type="Proteomes" id="UP000254631">
    <property type="component" value="Unassembled WGS sequence"/>
</dbReference>
<evidence type="ECO:0000313" key="2">
    <source>
        <dbReference type="Proteomes" id="UP000254631"/>
    </source>
</evidence>
<dbReference type="OMA" id="LTNDEYM"/>
<accession>A0A378K458</accession>
<proteinExistence type="predicted"/>
<protein>
    <submittedName>
        <fullName evidence="1">Uncharacterized protein</fullName>
    </submittedName>
</protein>
<sequence>MLSFFGKCMLKTLGGATRTAALDTARVTATTTVVLGGMYLWDRVAKNYGLPNKENSKPISLDLGNDNYMGPKV</sequence>